<protein>
    <submittedName>
        <fullName evidence="3">Thioredoxin</fullName>
    </submittedName>
</protein>
<accession>A0A386WGL3</accession>
<dbReference type="InterPro" id="IPR036249">
    <property type="entry name" value="Thioredoxin-like_sf"/>
</dbReference>
<keyword evidence="1" id="KW-1133">Transmembrane helix</keyword>
<dbReference type="SUPFAM" id="SSF52833">
    <property type="entry name" value="Thioredoxin-like"/>
    <property type="match status" value="1"/>
</dbReference>
<dbReference type="Gene3D" id="3.40.30.10">
    <property type="entry name" value="Glutaredoxin"/>
    <property type="match status" value="1"/>
</dbReference>
<dbReference type="CDD" id="cd02947">
    <property type="entry name" value="TRX_family"/>
    <property type="match status" value="1"/>
</dbReference>
<dbReference type="EMBL" id="CP024087">
    <property type="protein sequence ID" value="AYF27475.1"/>
    <property type="molecule type" value="Genomic_DNA"/>
</dbReference>
<gene>
    <name evidence="3" type="ORF">CSH63_08540</name>
</gene>
<keyword evidence="1" id="KW-0472">Membrane</keyword>
<dbReference type="PROSITE" id="PS51352">
    <property type="entry name" value="THIOREDOXIN_2"/>
    <property type="match status" value="1"/>
</dbReference>
<dbReference type="Pfam" id="PF00085">
    <property type="entry name" value="Thioredoxin"/>
    <property type="match status" value="1"/>
</dbReference>
<reference evidence="3 4" key="1">
    <citation type="submission" date="2017-10" db="EMBL/GenBank/DDBJ databases">
        <title>Integration of genomic and chemical information greatly accelerates assignment of the full stereostructure of myelolactone, a potent inhibitor of myeloma from a marine-derived Micromonospora.</title>
        <authorList>
            <person name="Kim M.C."/>
            <person name="Machado H."/>
            <person name="Jensen P.R."/>
            <person name="Fenical W."/>
        </authorList>
    </citation>
    <scope>NUCLEOTIDE SEQUENCE [LARGE SCALE GENOMIC DNA]</scope>
    <source>
        <strain evidence="3 4">CNY-010</strain>
    </source>
</reference>
<evidence type="ECO:0000256" key="1">
    <source>
        <dbReference type="SAM" id="Phobius"/>
    </source>
</evidence>
<feature type="transmembrane region" description="Helical" evidence="1">
    <location>
        <begin position="20"/>
        <end position="37"/>
    </location>
</feature>
<sequence length="160" mass="16978">MAFRDLPWQPGPVQSPSLTGILVLVAVLAAATAFGWWRRRHDGRLRAVRKRPSAADAPHLATLTALGVRPGEVTLVQFSAPVCAPCRAARRVLAEVAARLDGVAVREVGVDEHLDAARELDVWRTPTVLVVDAAGRVVCRAAGVPDRDDLIAALTAGAGR</sequence>
<evidence type="ECO:0000259" key="2">
    <source>
        <dbReference type="PROSITE" id="PS51352"/>
    </source>
</evidence>
<dbReference type="InterPro" id="IPR013766">
    <property type="entry name" value="Thioredoxin_domain"/>
</dbReference>
<dbReference type="Proteomes" id="UP000267804">
    <property type="component" value="Chromosome"/>
</dbReference>
<feature type="domain" description="Thioredoxin" evidence="2">
    <location>
        <begin position="25"/>
        <end position="159"/>
    </location>
</feature>
<organism evidence="3 4">
    <name type="scientific">Micromonospora tulbaghiae</name>
    <dbReference type="NCBI Taxonomy" id="479978"/>
    <lineage>
        <taxon>Bacteria</taxon>
        <taxon>Bacillati</taxon>
        <taxon>Actinomycetota</taxon>
        <taxon>Actinomycetes</taxon>
        <taxon>Micromonosporales</taxon>
        <taxon>Micromonosporaceae</taxon>
        <taxon>Micromonospora</taxon>
    </lineage>
</organism>
<evidence type="ECO:0000313" key="3">
    <source>
        <dbReference type="EMBL" id="AYF27475.1"/>
    </source>
</evidence>
<name>A0A386WGL3_9ACTN</name>
<proteinExistence type="predicted"/>
<keyword evidence="1" id="KW-0812">Transmembrane</keyword>
<evidence type="ECO:0000313" key="4">
    <source>
        <dbReference type="Proteomes" id="UP000267804"/>
    </source>
</evidence>
<dbReference type="KEGG" id="mtua:CSH63_08540"/>
<dbReference type="AlphaFoldDB" id="A0A386WGL3"/>